<accession>A0A1I4VXM7</accession>
<dbReference type="InterPro" id="IPR013096">
    <property type="entry name" value="Cupin_2"/>
</dbReference>
<sequence>MAGVKVIRLQDVEGERREPPRTSWILVSEKTVGAKNLAMGLNCTHPGGMVPEHKHDNEEEVMFFLEGKGLFVTEDEEIPLEPGVCIYNPPGKLHKIINTGDVDLKFVWIYSPQLPSHRVSKED</sequence>
<dbReference type="AlphaFoldDB" id="A0A1I4VXM7"/>
<evidence type="ECO:0000313" key="3">
    <source>
        <dbReference type="EMBL" id="SFN05777.1"/>
    </source>
</evidence>
<proteinExistence type="predicted"/>
<dbReference type="InterPro" id="IPR051610">
    <property type="entry name" value="GPI/OXD"/>
</dbReference>
<dbReference type="SUPFAM" id="SSF51182">
    <property type="entry name" value="RmlC-like cupins"/>
    <property type="match status" value="1"/>
</dbReference>
<keyword evidence="4" id="KW-1185">Reference proteome</keyword>
<protein>
    <submittedName>
        <fullName evidence="3">Cupin domain-containing protein</fullName>
    </submittedName>
</protein>
<reference evidence="3 4" key="1">
    <citation type="submission" date="2016-10" db="EMBL/GenBank/DDBJ databases">
        <authorList>
            <person name="de Groot N.N."/>
        </authorList>
    </citation>
    <scope>NUCLEOTIDE SEQUENCE [LARGE SCALE GENOMIC DNA]</scope>
    <source>
        <strain evidence="3 4">DSM 9990</strain>
    </source>
</reference>
<dbReference type="Pfam" id="PF07883">
    <property type="entry name" value="Cupin_2"/>
    <property type="match status" value="1"/>
</dbReference>
<name>A0A1I4VXM7_9BACT</name>
<evidence type="ECO:0000256" key="1">
    <source>
        <dbReference type="ARBA" id="ARBA00022723"/>
    </source>
</evidence>
<dbReference type="InterPro" id="IPR011051">
    <property type="entry name" value="RmlC_Cupin_sf"/>
</dbReference>
<dbReference type="EMBL" id="FOUU01000012">
    <property type="protein sequence ID" value="SFN05777.1"/>
    <property type="molecule type" value="Genomic_DNA"/>
</dbReference>
<dbReference type="InterPro" id="IPR014710">
    <property type="entry name" value="RmlC-like_jellyroll"/>
</dbReference>
<organism evidence="3 4">
    <name type="scientific">Thermodesulforhabdus norvegica</name>
    <dbReference type="NCBI Taxonomy" id="39841"/>
    <lineage>
        <taxon>Bacteria</taxon>
        <taxon>Pseudomonadati</taxon>
        <taxon>Thermodesulfobacteriota</taxon>
        <taxon>Syntrophobacteria</taxon>
        <taxon>Syntrophobacterales</taxon>
        <taxon>Thermodesulforhabdaceae</taxon>
        <taxon>Thermodesulforhabdus</taxon>
    </lineage>
</organism>
<dbReference type="Gene3D" id="2.60.120.10">
    <property type="entry name" value="Jelly Rolls"/>
    <property type="match status" value="1"/>
</dbReference>
<dbReference type="STRING" id="39841.SAMN05660836_02497"/>
<dbReference type="RefSeq" id="WP_177193651.1">
    <property type="nucleotide sequence ID" value="NZ_FOUU01000012.1"/>
</dbReference>
<feature type="domain" description="Cupin type-2" evidence="2">
    <location>
        <begin position="45"/>
        <end position="110"/>
    </location>
</feature>
<gene>
    <name evidence="3" type="ORF">SAMN05660836_02497</name>
</gene>
<dbReference type="PANTHER" id="PTHR35848:SF6">
    <property type="entry name" value="CUPIN TYPE-2 DOMAIN-CONTAINING PROTEIN"/>
    <property type="match status" value="1"/>
</dbReference>
<dbReference type="Proteomes" id="UP000199611">
    <property type="component" value="Unassembled WGS sequence"/>
</dbReference>
<keyword evidence="1" id="KW-0479">Metal-binding</keyword>
<evidence type="ECO:0000313" key="4">
    <source>
        <dbReference type="Proteomes" id="UP000199611"/>
    </source>
</evidence>
<dbReference type="PANTHER" id="PTHR35848">
    <property type="entry name" value="OXALATE-BINDING PROTEIN"/>
    <property type="match status" value="1"/>
</dbReference>
<evidence type="ECO:0000259" key="2">
    <source>
        <dbReference type="Pfam" id="PF07883"/>
    </source>
</evidence>
<dbReference type="GO" id="GO:0046872">
    <property type="term" value="F:metal ion binding"/>
    <property type="evidence" value="ECO:0007669"/>
    <property type="project" value="UniProtKB-KW"/>
</dbReference>